<dbReference type="RefSeq" id="WP_145195291.1">
    <property type="nucleotide sequence ID" value="NZ_CP036434.1"/>
</dbReference>
<feature type="region of interest" description="Disordered" evidence="1">
    <location>
        <begin position="153"/>
        <end position="191"/>
    </location>
</feature>
<evidence type="ECO:0000313" key="3">
    <source>
        <dbReference type="EMBL" id="QDV05736.1"/>
    </source>
</evidence>
<keyword evidence="2" id="KW-0732">Signal</keyword>
<feature type="compositionally biased region" description="Low complexity" evidence="1">
    <location>
        <begin position="174"/>
        <end position="191"/>
    </location>
</feature>
<feature type="compositionally biased region" description="Gly residues" evidence="1">
    <location>
        <begin position="411"/>
        <end position="452"/>
    </location>
</feature>
<dbReference type="EMBL" id="CP036434">
    <property type="protein sequence ID" value="QDV05736.1"/>
    <property type="molecule type" value="Genomic_DNA"/>
</dbReference>
<feature type="signal peptide" evidence="2">
    <location>
        <begin position="1"/>
        <end position="24"/>
    </location>
</feature>
<protein>
    <recommendedName>
        <fullName evidence="5">Collagen triple helix repeat (20 copies)</fullName>
    </recommendedName>
</protein>
<organism evidence="3 4">
    <name type="scientific">Saltatorellus ferox</name>
    <dbReference type="NCBI Taxonomy" id="2528018"/>
    <lineage>
        <taxon>Bacteria</taxon>
        <taxon>Pseudomonadati</taxon>
        <taxon>Planctomycetota</taxon>
        <taxon>Planctomycetia</taxon>
        <taxon>Planctomycetia incertae sedis</taxon>
        <taxon>Saltatorellus</taxon>
    </lineage>
</organism>
<keyword evidence="4" id="KW-1185">Reference proteome</keyword>
<feature type="region of interest" description="Disordered" evidence="1">
    <location>
        <begin position="25"/>
        <end position="124"/>
    </location>
</feature>
<accession>A0A518ENS5</accession>
<evidence type="ECO:0000313" key="4">
    <source>
        <dbReference type="Proteomes" id="UP000320390"/>
    </source>
</evidence>
<sequence length="481" mass="49629" precursor="true">MSSSIRPHAAAILALLLSASPALSQGLGSRDRVSPGSQTGGAPVVGRGYGGQTGQTGQTGPTGQTGQAGQPAPYGQPTPYGQAGSTTGGAGQPGQPGQFPAPAPAPADTYAGQWKGQASWPLPGGVMMTFPVTVDVEREGQGYRMRYSAEIPAQSPDIQPSPTRWTGTFRGGVQQNPGSPQGYPQQGQNPYGQPTAPVPAFSFLMGESQDYSVQVLNTGQTQGPWYVSIGLMAENGRLSGQVGSPQIGFAQFQLDRAGAMPGFPGQPGQPNQPGFPGQPAANTLQGQWSGTASDTLDNGQPIQFPAQLNVTQDPATGQVRATYSSTIPYPDPESGQTVQLLVEETFTGTMQNGKASLSCPNVRILEARSRQMLTSFPARLELTLGAQGITGSLGSEEMGYTQLQLQRSTGAPGGMNPGGMNPGGMNPGGWNPGGYGPQGPNSGGWGPGGQQPGGWDQSGWDQEGSYEEYGTWSDIPTGSGW</sequence>
<proteinExistence type="predicted"/>
<feature type="region of interest" description="Disordered" evidence="1">
    <location>
        <begin position="407"/>
        <end position="481"/>
    </location>
</feature>
<evidence type="ECO:0008006" key="5">
    <source>
        <dbReference type="Google" id="ProtNLM"/>
    </source>
</evidence>
<feature type="compositionally biased region" description="Polar residues" evidence="1">
    <location>
        <begin position="156"/>
        <end position="166"/>
    </location>
</feature>
<reference evidence="3 4" key="1">
    <citation type="submission" date="2019-02" db="EMBL/GenBank/DDBJ databases">
        <title>Deep-cultivation of Planctomycetes and their phenomic and genomic characterization uncovers novel biology.</title>
        <authorList>
            <person name="Wiegand S."/>
            <person name="Jogler M."/>
            <person name="Boedeker C."/>
            <person name="Pinto D."/>
            <person name="Vollmers J."/>
            <person name="Rivas-Marin E."/>
            <person name="Kohn T."/>
            <person name="Peeters S.H."/>
            <person name="Heuer A."/>
            <person name="Rast P."/>
            <person name="Oberbeckmann S."/>
            <person name="Bunk B."/>
            <person name="Jeske O."/>
            <person name="Meyerdierks A."/>
            <person name="Storesund J.E."/>
            <person name="Kallscheuer N."/>
            <person name="Luecker S."/>
            <person name="Lage O.M."/>
            <person name="Pohl T."/>
            <person name="Merkel B.J."/>
            <person name="Hornburger P."/>
            <person name="Mueller R.-W."/>
            <person name="Bruemmer F."/>
            <person name="Labrenz M."/>
            <person name="Spormann A.M."/>
            <person name="Op den Camp H."/>
            <person name="Overmann J."/>
            <person name="Amann R."/>
            <person name="Jetten M.S.M."/>
            <person name="Mascher T."/>
            <person name="Medema M.H."/>
            <person name="Devos D.P."/>
            <person name="Kaster A.-K."/>
            <person name="Ovreas L."/>
            <person name="Rohde M."/>
            <person name="Galperin M.Y."/>
            <person name="Jogler C."/>
        </authorList>
    </citation>
    <scope>NUCLEOTIDE SEQUENCE [LARGE SCALE GENOMIC DNA]</scope>
    <source>
        <strain evidence="3 4">Poly30</strain>
    </source>
</reference>
<gene>
    <name evidence="3" type="ORF">Poly30_12370</name>
</gene>
<name>A0A518ENS5_9BACT</name>
<evidence type="ECO:0000256" key="2">
    <source>
        <dbReference type="SAM" id="SignalP"/>
    </source>
</evidence>
<evidence type="ECO:0000256" key="1">
    <source>
        <dbReference type="SAM" id="MobiDB-lite"/>
    </source>
</evidence>
<dbReference type="Proteomes" id="UP000320390">
    <property type="component" value="Chromosome"/>
</dbReference>
<feature type="chain" id="PRO_5021913988" description="Collagen triple helix repeat (20 copies)" evidence="2">
    <location>
        <begin position="25"/>
        <end position="481"/>
    </location>
</feature>
<dbReference type="AlphaFoldDB" id="A0A518ENS5"/>
<feature type="compositionally biased region" description="Low complexity" evidence="1">
    <location>
        <begin position="55"/>
        <end position="85"/>
    </location>
</feature>